<sequence>MPGGATRREMETTAYCSCGKCCCWEHGLMVGPSHYLAMHLKPFSLRVRRRRSNPYQDKKKQKKFIFDRYWTATTLQGCPYEGLTAVGELPRQARPGPLNARSLRRPVVLAARACLFPWFLMGQTGTIAADLDKYPFGTRMYVPGYGWGRVEDKGAAIKGEARLDLFFHSHEAALQVR</sequence>
<organism evidence="3">
    <name type="scientific">Chloropicon laureae</name>
    <dbReference type="NCBI Taxonomy" id="464258"/>
    <lineage>
        <taxon>Eukaryota</taxon>
        <taxon>Viridiplantae</taxon>
        <taxon>Chlorophyta</taxon>
        <taxon>Chloropicophyceae</taxon>
        <taxon>Chloropicales</taxon>
        <taxon>Chloropicaceae</taxon>
        <taxon>Chloropicon</taxon>
    </lineage>
</organism>
<reference evidence="3" key="1">
    <citation type="submission" date="2021-01" db="EMBL/GenBank/DDBJ databases">
        <authorList>
            <person name="Corre E."/>
            <person name="Pelletier E."/>
            <person name="Niang G."/>
            <person name="Scheremetjew M."/>
            <person name="Finn R."/>
            <person name="Kale V."/>
            <person name="Holt S."/>
            <person name="Cochrane G."/>
            <person name="Meng A."/>
            <person name="Brown T."/>
            <person name="Cohen L."/>
        </authorList>
    </citation>
    <scope>NUCLEOTIDE SEQUENCE</scope>
    <source>
        <strain evidence="3">RCC856</strain>
    </source>
</reference>
<accession>A0A7S2Z7L4</accession>
<dbReference type="GO" id="GO:0004553">
    <property type="term" value="F:hydrolase activity, hydrolyzing O-glycosyl compounds"/>
    <property type="evidence" value="ECO:0007669"/>
    <property type="project" value="InterPro"/>
</dbReference>
<proteinExistence type="predicted"/>
<dbReference type="AlphaFoldDB" id="A0A7S2Z7L4"/>
<keyword evidence="1" id="KW-0732">Signal</keyword>
<name>A0A7S2Z7L4_9CHLO</name>
<dbReference type="SUPFAM" id="SSF50685">
    <property type="entry name" value="Barwin-like endoglucanases"/>
    <property type="match status" value="1"/>
</dbReference>
<evidence type="ECO:0000313" key="3">
    <source>
        <dbReference type="EMBL" id="CAE0024821.1"/>
    </source>
</evidence>
<dbReference type="CDD" id="cd22786">
    <property type="entry name" value="DPBB_YuiC-like"/>
    <property type="match status" value="1"/>
</dbReference>
<dbReference type="GO" id="GO:0019867">
    <property type="term" value="C:outer membrane"/>
    <property type="evidence" value="ECO:0007669"/>
    <property type="project" value="InterPro"/>
</dbReference>
<dbReference type="Pfam" id="PF06725">
    <property type="entry name" value="3D"/>
    <property type="match status" value="1"/>
</dbReference>
<dbReference type="Gene3D" id="2.40.40.10">
    <property type="entry name" value="RlpA-like domain"/>
    <property type="match status" value="1"/>
</dbReference>
<dbReference type="PANTHER" id="PTHR39160">
    <property type="entry name" value="CELL WALL-BINDING PROTEIN YOCH"/>
    <property type="match status" value="1"/>
</dbReference>
<dbReference type="PANTHER" id="PTHR39160:SF4">
    <property type="entry name" value="RESUSCITATION-PROMOTING FACTOR RPFB"/>
    <property type="match status" value="1"/>
</dbReference>
<evidence type="ECO:0000259" key="2">
    <source>
        <dbReference type="Pfam" id="PF06725"/>
    </source>
</evidence>
<dbReference type="InterPro" id="IPR051933">
    <property type="entry name" value="Resuscitation_pf_RpfB"/>
</dbReference>
<dbReference type="GO" id="GO:0009254">
    <property type="term" value="P:peptidoglycan turnover"/>
    <property type="evidence" value="ECO:0007669"/>
    <property type="project" value="InterPro"/>
</dbReference>
<dbReference type="InterPro" id="IPR010611">
    <property type="entry name" value="3D_dom"/>
</dbReference>
<dbReference type="InterPro" id="IPR036908">
    <property type="entry name" value="RlpA-like_sf"/>
</dbReference>
<dbReference type="EMBL" id="HBHU01010989">
    <property type="protein sequence ID" value="CAE0024821.1"/>
    <property type="molecule type" value="Transcribed_RNA"/>
</dbReference>
<evidence type="ECO:0000256" key="1">
    <source>
        <dbReference type="ARBA" id="ARBA00022729"/>
    </source>
</evidence>
<protein>
    <recommendedName>
        <fullName evidence="2">3D domain-containing protein</fullName>
    </recommendedName>
</protein>
<gene>
    <name evidence="3" type="ORF">CLAU1311_LOCUS7169</name>
</gene>
<feature type="domain" description="3D" evidence="2">
    <location>
        <begin position="126"/>
        <end position="174"/>
    </location>
</feature>